<dbReference type="Proteomes" id="UP000664658">
    <property type="component" value="Unassembled WGS sequence"/>
</dbReference>
<evidence type="ECO:0000313" key="2">
    <source>
        <dbReference type="Proteomes" id="UP000664658"/>
    </source>
</evidence>
<dbReference type="Pfam" id="PF06892">
    <property type="entry name" value="Phage_CP76"/>
    <property type="match status" value="1"/>
</dbReference>
<dbReference type="EMBL" id="JAFNAA010000005">
    <property type="protein sequence ID" value="MBO1107880.1"/>
    <property type="molecule type" value="Genomic_DNA"/>
</dbReference>
<dbReference type="RefSeq" id="WP_152114148.1">
    <property type="nucleotide sequence ID" value="NZ_JAFNAA010000005.1"/>
</dbReference>
<comment type="caution">
    <text evidence="1">The sequence shown here is derived from an EMBL/GenBank/DDBJ whole genome shotgun (WGS) entry which is preliminary data.</text>
</comment>
<gene>
    <name evidence="1" type="ORF">J2R62_06530</name>
</gene>
<name>A0A8I1W5Z4_PLESH</name>
<sequence>MFDFQISKHPHFDNACRKFALAHNIEVVAEKAGMRAQVLRNKLNPDQPHQLTWIEILVLTDVTEDSTLVDGFLAQLHCLPCVPVNEVASERLPTYVMKATAEIGLIAANAATGDRLSHSSKHHVVDSVNAGIRYLSLAALSLQARLQSNPALMNTVETFSNGIGATFGLG</sequence>
<evidence type="ECO:0000313" key="1">
    <source>
        <dbReference type="EMBL" id="MBO1107880.1"/>
    </source>
</evidence>
<reference evidence="1" key="1">
    <citation type="submission" date="2021-03" db="EMBL/GenBank/DDBJ databases">
        <title>Plesiomonas shigelloides zfcc0051, isolated from zebrafish feces.</title>
        <authorList>
            <person name="Vanderhoek Z."/>
            <person name="Gaulke C."/>
        </authorList>
    </citation>
    <scope>NUCLEOTIDE SEQUENCE</scope>
    <source>
        <strain evidence="1">Zfcc0051</strain>
    </source>
</reference>
<dbReference type="InterPro" id="IPR009679">
    <property type="entry name" value="Phage_186_CII-like"/>
</dbReference>
<organism evidence="1 2">
    <name type="scientific">Plesiomonas shigelloides</name>
    <name type="common">Aeromonas shigelloides</name>
    <dbReference type="NCBI Taxonomy" id="703"/>
    <lineage>
        <taxon>Bacteria</taxon>
        <taxon>Pseudomonadati</taxon>
        <taxon>Pseudomonadota</taxon>
        <taxon>Gammaproteobacteria</taxon>
        <taxon>Enterobacterales</taxon>
        <taxon>Enterobacteriaceae</taxon>
        <taxon>Plesiomonas</taxon>
    </lineage>
</organism>
<protein>
    <submittedName>
        <fullName evidence="1">Phage regulatory CII family protein</fullName>
    </submittedName>
</protein>
<dbReference type="GO" id="GO:0003677">
    <property type="term" value="F:DNA binding"/>
    <property type="evidence" value="ECO:0007669"/>
    <property type="project" value="InterPro"/>
</dbReference>
<proteinExistence type="predicted"/>
<dbReference type="AlphaFoldDB" id="A0A8I1W5Z4"/>
<accession>A0A8I1W5Z4</accession>